<dbReference type="InterPro" id="IPR036388">
    <property type="entry name" value="WH-like_DNA-bd_sf"/>
</dbReference>
<keyword evidence="2" id="KW-0067">ATP-binding</keyword>
<dbReference type="STRING" id="310781.SAMN05216259_104316"/>
<dbReference type="GO" id="GO:0005524">
    <property type="term" value="F:ATP binding"/>
    <property type="evidence" value="ECO:0007669"/>
    <property type="project" value="UniProtKB-KW"/>
</dbReference>
<dbReference type="SUPFAM" id="SSF46894">
    <property type="entry name" value="C-terminal effector domain of the bipartite response regulators"/>
    <property type="match status" value="1"/>
</dbReference>
<dbReference type="Pfam" id="PF13191">
    <property type="entry name" value="AAA_16"/>
    <property type="match status" value="1"/>
</dbReference>
<feature type="region of interest" description="Disordered" evidence="3">
    <location>
        <begin position="339"/>
        <end position="394"/>
    </location>
</feature>
<dbReference type="PRINTS" id="PR00038">
    <property type="entry name" value="HTHLUXR"/>
</dbReference>
<dbReference type="PROSITE" id="PS50043">
    <property type="entry name" value="HTH_LUXR_2"/>
    <property type="match status" value="1"/>
</dbReference>
<dbReference type="Proteomes" id="UP000199341">
    <property type="component" value="Unassembled WGS sequence"/>
</dbReference>
<dbReference type="EMBL" id="FNIE01000004">
    <property type="protein sequence ID" value="SDN49469.1"/>
    <property type="molecule type" value="Genomic_DNA"/>
</dbReference>
<accession>A0A1H0BV17</accession>
<dbReference type="GO" id="GO:0003677">
    <property type="term" value="F:DNA binding"/>
    <property type="evidence" value="ECO:0007669"/>
    <property type="project" value="InterPro"/>
</dbReference>
<dbReference type="SMART" id="SM00421">
    <property type="entry name" value="HTH_LUXR"/>
    <property type="match status" value="1"/>
</dbReference>
<evidence type="ECO:0000256" key="1">
    <source>
        <dbReference type="ARBA" id="ARBA00022741"/>
    </source>
</evidence>
<dbReference type="SUPFAM" id="SSF48452">
    <property type="entry name" value="TPR-like"/>
    <property type="match status" value="1"/>
</dbReference>
<keyword evidence="1" id="KW-0547">Nucleotide-binding</keyword>
<dbReference type="InterPro" id="IPR011990">
    <property type="entry name" value="TPR-like_helical_dom_sf"/>
</dbReference>
<dbReference type="Pfam" id="PF00196">
    <property type="entry name" value="GerE"/>
    <property type="match status" value="1"/>
</dbReference>
<evidence type="ECO:0000259" key="4">
    <source>
        <dbReference type="PROSITE" id="PS50043"/>
    </source>
</evidence>
<feature type="region of interest" description="Disordered" evidence="3">
    <location>
        <begin position="139"/>
        <end position="217"/>
    </location>
</feature>
<gene>
    <name evidence="5" type="ORF">SAMN05216259_104316</name>
</gene>
<evidence type="ECO:0000313" key="5">
    <source>
        <dbReference type="EMBL" id="SDN49469.1"/>
    </source>
</evidence>
<dbReference type="OrthoDB" id="5378762at2"/>
<dbReference type="PANTHER" id="PTHR16305">
    <property type="entry name" value="TESTICULAR SOLUBLE ADENYLYL CYCLASE"/>
    <property type="match status" value="1"/>
</dbReference>
<keyword evidence="6" id="KW-1185">Reference proteome</keyword>
<protein>
    <submittedName>
        <fullName evidence="5">Regulatory protein, luxR family</fullName>
    </submittedName>
</protein>
<dbReference type="GO" id="GO:0005737">
    <property type="term" value="C:cytoplasm"/>
    <property type="evidence" value="ECO:0007669"/>
    <property type="project" value="TreeGrafter"/>
</dbReference>
<dbReference type="AlphaFoldDB" id="A0A1H0BV17"/>
<reference evidence="5 6" key="1">
    <citation type="submission" date="2016-10" db="EMBL/GenBank/DDBJ databases">
        <authorList>
            <person name="de Groot N.N."/>
        </authorList>
    </citation>
    <scope>NUCLEOTIDE SEQUENCE [LARGE SCALE GENOMIC DNA]</scope>
    <source>
        <strain evidence="5 6">CGMCC 4.2022</strain>
    </source>
</reference>
<feature type="compositionally biased region" description="Low complexity" evidence="3">
    <location>
        <begin position="153"/>
        <end position="171"/>
    </location>
</feature>
<dbReference type="GO" id="GO:0004016">
    <property type="term" value="F:adenylate cyclase activity"/>
    <property type="evidence" value="ECO:0007669"/>
    <property type="project" value="TreeGrafter"/>
</dbReference>
<dbReference type="InterPro" id="IPR041664">
    <property type="entry name" value="AAA_16"/>
</dbReference>
<dbReference type="RefSeq" id="WP_093784088.1">
    <property type="nucleotide sequence ID" value="NZ_FNIE01000004.1"/>
</dbReference>
<dbReference type="CDD" id="cd06170">
    <property type="entry name" value="LuxR_C_like"/>
    <property type="match status" value="1"/>
</dbReference>
<sequence length="1122" mass="116700">MIFSSPVVVGRRQELALLDGALAGARSGEGRAVFLLGEAGLGKSRLAEECARRAQAAGMAVLRGRASVTGGAVPFRPVAEALLSLFRAGGPAQDASLAPYRSALAGLVPEWRDGAPAGPAPSTIEIAEAFLRVLAATARGPTPDRVPDSTANPSAGSAHSSAPGPASGSTPGPAPRPASGPMSGSPSDPSADSTDSATPGSTPGLMPGPAFAAAPGSTHSPASGCLLVVEDLHDADAETLAVIEYLADNCGALPVVLLATLRPEDGPAADLVRSAGRRRSAVLAELHPLGRAEVGALAHHCLGAEPGRLPESLVDRLARVSDGNPFVIEELLSGMAAAGSLRGSDESGWQTAEDVGAQSSEDAPGGPVRTDAATTPGAEAFGGTGPTGATRNTADTATPALAGLEDLGTLEVPQTVVHSVAQRVDRLGPGGREMLIAAAVLGRRFTLPVLALVTGLDGPALLTHLKAGIAARLVAPSGPDAERYEFQHTLTAEALLAGLLPFERAALARRAADAIERAYPGLPGDWRHQVAMLRIAAGQPMAAALLFAEAGRTALASGAVGSAVSLLERAHELTAGCDAADPVEAAVCTEVRESLVHALAETGRLDQAVALAGDFPLSGPGALGDARAVDLHVHLAWAAVTAGRLGEAAAQAAQVRALLARSGGSAPAPALDIVAAHLVLAGDSGGTADRTAEAERLARRAAEHAEEAGLIEVACQSWQLLALLERRHGFDRADACLERLLALATRHDLPTWRVDALMRLGANDVMRTGSSAQLELAHRAALGLGALALMHTTEASLAIQAVFRGEYAQARDLADRCGEATARLGSVETHQFVLVTRAAMAAHQGRRREMERELAEFRRWEGDRSLHVPLVHGNCQAVCALLEEDRDRALAELDRAWSWEEENPIVFYLNGRYGLRPLLRALAGTLEPGEPAAVGADPAAGLRWNRQFERLALAVREGRAGRQREAVRAFEEAQEAAEPFAMARHLGLRLVAEAALEDGWGDPVAWLRTAEEHFHTAGVAPVAGACRRLIRRAGARIPQRRADSAAVPAELRGLGLTAREYEVFQLIAHRYGNQDIARRLHISPRTVEKHVASLLAKTGHPDRAGLSEHAAEAAARLATSDD</sequence>
<feature type="compositionally biased region" description="Low complexity" evidence="3">
    <location>
        <begin position="179"/>
        <end position="199"/>
    </location>
</feature>
<name>A0A1H0BV17_9ACTN</name>
<evidence type="ECO:0000256" key="3">
    <source>
        <dbReference type="SAM" id="MobiDB-lite"/>
    </source>
</evidence>
<dbReference type="Gene3D" id="1.10.10.10">
    <property type="entry name" value="Winged helix-like DNA-binding domain superfamily/Winged helix DNA-binding domain"/>
    <property type="match status" value="1"/>
</dbReference>
<evidence type="ECO:0000256" key="2">
    <source>
        <dbReference type="ARBA" id="ARBA00022840"/>
    </source>
</evidence>
<proteinExistence type="predicted"/>
<dbReference type="InterPro" id="IPR000792">
    <property type="entry name" value="Tscrpt_reg_LuxR_C"/>
</dbReference>
<dbReference type="InterPro" id="IPR016032">
    <property type="entry name" value="Sig_transdc_resp-reg_C-effctor"/>
</dbReference>
<dbReference type="PANTHER" id="PTHR16305:SF35">
    <property type="entry name" value="TRANSCRIPTIONAL ACTIVATOR DOMAIN"/>
    <property type="match status" value="1"/>
</dbReference>
<dbReference type="GO" id="GO:0006355">
    <property type="term" value="P:regulation of DNA-templated transcription"/>
    <property type="evidence" value="ECO:0007669"/>
    <property type="project" value="InterPro"/>
</dbReference>
<dbReference type="SUPFAM" id="SSF52540">
    <property type="entry name" value="P-loop containing nucleoside triphosphate hydrolases"/>
    <property type="match status" value="1"/>
</dbReference>
<feature type="domain" description="HTH luxR-type" evidence="4">
    <location>
        <begin position="1049"/>
        <end position="1114"/>
    </location>
</feature>
<organism evidence="5 6">
    <name type="scientific">Actinacidiphila guanduensis</name>
    <dbReference type="NCBI Taxonomy" id="310781"/>
    <lineage>
        <taxon>Bacteria</taxon>
        <taxon>Bacillati</taxon>
        <taxon>Actinomycetota</taxon>
        <taxon>Actinomycetes</taxon>
        <taxon>Kitasatosporales</taxon>
        <taxon>Streptomycetaceae</taxon>
        <taxon>Actinacidiphila</taxon>
    </lineage>
</organism>
<evidence type="ECO:0000313" key="6">
    <source>
        <dbReference type="Proteomes" id="UP000199341"/>
    </source>
</evidence>
<dbReference type="InterPro" id="IPR027417">
    <property type="entry name" value="P-loop_NTPase"/>
</dbReference>